<evidence type="ECO:0000256" key="14">
    <source>
        <dbReference type="ARBA" id="ARBA00023273"/>
    </source>
</evidence>
<dbReference type="CDD" id="cd20344">
    <property type="entry name" value="BRcat_RBR_TRIAD1"/>
    <property type="match status" value="1"/>
</dbReference>
<dbReference type="InterPro" id="IPR047555">
    <property type="entry name" value="BRcat_RBR_TRIAD1"/>
</dbReference>
<dbReference type="EC" id="2.3.2.31" evidence="5"/>
<evidence type="ECO:0000256" key="15">
    <source>
        <dbReference type="PROSITE-ProRule" id="PRU00175"/>
    </source>
</evidence>
<dbReference type="GO" id="GO:0005813">
    <property type="term" value="C:centrosome"/>
    <property type="evidence" value="ECO:0007669"/>
    <property type="project" value="UniProtKB-SubCell"/>
</dbReference>
<dbReference type="PROSITE" id="PS51873">
    <property type="entry name" value="TRIAD"/>
    <property type="match status" value="1"/>
</dbReference>
<comment type="subcellular location">
    <subcellularLocation>
        <location evidence="2">Cytoplasm</location>
        <location evidence="2">Cytoskeleton</location>
        <location evidence="2">Cilium basal body</location>
    </subcellularLocation>
    <subcellularLocation>
        <location evidence="3">Nucleus</location>
    </subcellularLocation>
</comment>
<dbReference type="EMBL" id="JAYRBN010000001">
    <property type="protein sequence ID" value="KAL2751696.1"/>
    <property type="molecule type" value="Genomic_DNA"/>
</dbReference>
<evidence type="ECO:0000256" key="9">
    <source>
        <dbReference type="ARBA" id="ARBA00022771"/>
    </source>
</evidence>
<gene>
    <name evidence="19" type="ORF">V1477_000006</name>
</gene>
<dbReference type="InterPro" id="IPR045840">
    <property type="entry name" value="Ariadne"/>
</dbReference>
<feature type="domain" description="RING-type" evidence="18">
    <location>
        <begin position="130"/>
        <end position="339"/>
    </location>
</feature>
<dbReference type="Pfam" id="PF21050">
    <property type="entry name" value="ARMC9_ARM"/>
    <property type="match status" value="1"/>
</dbReference>
<keyword evidence="11" id="KW-0970">Cilium biogenesis/degradation</keyword>
<dbReference type="InterPro" id="IPR047556">
    <property type="entry name" value="Rcat_RBR_TRIAD1"/>
</dbReference>
<evidence type="ECO:0000313" key="20">
    <source>
        <dbReference type="Proteomes" id="UP001607303"/>
    </source>
</evidence>
<evidence type="ECO:0000256" key="8">
    <source>
        <dbReference type="ARBA" id="ARBA00022737"/>
    </source>
</evidence>
<dbReference type="InterPro" id="IPR001841">
    <property type="entry name" value="Znf_RING"/>
</dbReference>
<dbReference type="PANTHER" id="PTHR14881:SF4">
    <property type="entry name" value="LISH DOMAIN-CONTAINING PROTEIN ARMC9"/>
    <property type="match status" value="1"/>
</dbReference>
<evidence type="ECO:0000256" key="4">
    <source>
        <dbReference type="ARBA" id="ARBA00005884"/>
    </source>
</evidence>
<proteinExistence type="inferred from homology"/>
<dbReference type="Gene3D" id="1.25.10.10">
    <property type="entry name" value="Leucine-rich Repeat Variant"/>
    <property type="match status" value="1"/>
</dbReference>
<organism evidence="19 20">
    <name type="scientific">Vespula maculifrons</name>
    <name type="common">Eastern yellow jacket</name>
    <name type="synonym">Wasp</name>
    <dbReference type="NCBI Taxonomy" id="7453"/>
    <lineage>
        <taxon>Eukaryota</taxon>
        <taxon>Metazoa</taxon>
        <taxon>Ecdysozoa</taxon>
        <taxon>Arthropoda</taxon>
        <taxon>Hexapoda</taxon>
        <taxon>Insecta</taxon>
        <taxon>Pterygota</taxon>
        <taxon>Neoptera</taxon>
        <taxon>Endopterygota</taxon>
        <taxon>Hymenoptera</taxon>
        <taxon>Apocrita</taxon>
        <taxon>Aculeata</taxon>
        <taxon>Vespoidea</taxon>
        <taxon>Vespidae</taxon>
        <taxon>Vespinae</taxon>
        <taxon>Vespula</taxon>
    </lineage>
</organism>
<protein>
    <recommendedName>
        <fullName evidence="5">RBR-type E3 ubiquitin transferase</fullName>
        <ecNumber evidence="5">2.3.2.31</ecNumber>
    </recommendedName>
</protein>
<keyword evidence="13" id="KW-0539">Nucleus</keyword>
<dbReference type="CDD" id="cd20360">
    <property type="entry name" value="Rcat_RBR_TRIAD1"/>
    <property type="match status" value="1"/>
</dbReference>
<keyword evidence="8" id="KW-0677">Repeat</keyword>
<dbReference type="Pfam" id="PF19422">
    <property type="entry name" value="Ariadne"/>
    <property type="match status" value="1"/>
</dbReference>
<evidence type="ECO:0000256" key="2">
    <source>
        <dbReference type="ARBA" id="ARBA00004120"/>
    </source>
</evidence>
<dbReference type="GO" id="GO:0061630">
    <property type="term" value="F:ubiquitin protein ligase activity"/>
    <property type="evidence" value="ECO:0007669"/>
    <property type="project" value="UniProtKB-EC"/>
</dbReference>
<evidence type="ECO:0000256" key="13">
    <source>
        <dbReference type="ARBA" id="ARBA00023242"/>
    </source>
</evidence>
<dbReference type="SUPFAM" id="SSF48371">
    <property type="entry name" value="ARM repeat"/>
    <property type="match status" value="1"/>
</dbReference>
<evidence type="ECO:0000256" key="5">
    <source>
        <dbReference type="ARBA" id="ARBA00012251"/>
    </source>
</evidence>
<evidence type="ECO:0000256" key="11">
    <source>
        <dbReference type="ARBA" id="ARBA00022794"/>
    </source>
</evidence>
<dbReference type="GO" id="GO:0008270">
    <property type="term" value="F:zinc ion binding"/>
    <property type="evidence" value="ECO:0007669"/>
    <property type="project" value="UniProtKB-KW"/>
</dbReference>
<dbReference type="Pfam" id="PF22191">
    <property type="entry name" value="IBR_1"/>
    <property type="match status" value="1"/>
</dbReference>
<evidence type="ECO:0000256" key="16">
    <source>
        <dbReference type="SAM" id="Coils"/>
    </source>
</evidence>
<evidence type="ECO:0000259" key="18">
    <source>
        <dbReference type="PROSITE" id="PS51873"/>
    </source>
</evidence>
<dbReference type="Pfam" id="PF26000">
    <property type="entry name" value="UBA_ARIH2_N"/>
    <property type="match status" value="1"/>
</dbReference>
<feature type="domain" description="RING-type" evidence="17">
    <location>
        <begin position="295"/>
        <end position="335"/>
    </location>
</feature>
<sequence length="1497" mass="172899">MSGEEYDSEMDYSDSDCGDPGYEDYYNVQPWGGEVDNDVDPDQNRRDPEYAIYDCLRVDEVERLLNENVEVLSNSLRITPSLAKVLLHAQNWALQDIISKYRTNASNLLITSKIRPVPLVDSTSGIKSLKGGLCSVCVTIHSADKFSTLMCGHSFCKDCWCMHFEVQITQGISTGISCMAQDCDVLVPEDFVLSLLTKPNMRERYQQFAFCDYVKSHPQLRFCPGPNCQIVMRSKEQRAKRVMCSSCKTVFCFRCGMDYHAPTDCNTIKKWLTKCADDSETANYISAHTKDCPKCHICIEKNGGCNHMQCYNCKHDFCWMCLGDWKAHGSEYYECSRYKENPNIAHESVHAQAREALKKYLHYYERWENHSKSLKLEEQTLEGIKMRINKKVMTASGTWIDWQHLFEAASLLARCRYTLQYTYPYAYYMEPGPRKELFEYQQAQLEAEIENLSWKIERAETTDRGDLENQMDIAEKRRVTLLKDFLEFLLNRNFNSTAGKLIEEANKVVVKNLEDSIIMNKSFVMGPSKQILLSYKFGNAIKFFELWNKYIPDHIKTCKEYKILTLKLHVYFVILPKSMLILIQQKNHNKDKNTPAAASTKEDSSYLEIEKHTTKLEKDFNKNMTRLQQYLSTDGKELKYETQLRAFFALPYIEDPLSDPLFREILNKSWTEKLSIHLQEFIAKYVQDSEKNEEIMDNYIESSKMSEIDITTSTIPCKISNTDNSEKIVTKNNVPIKPNDRDVPDFLEDKSEEQLNISYERKYNMESKGTQTQSNLIKDYPQYYLVENTDHQNIYRHNPKLIPYNQELALTKSHLYNLHSNHKKLKSRFHKLHGDYHKLLSIAAELTAVLENSVKGQPVDLQGMLESCMKIFPDLFNQNIRDEFQVKVQQSNDTNKRDNMQPNFNIINISPKLLDFKKIKLHLINGNVKTKLLLLQALRWKITLSQPGERDEAIHEYISRDLLGLHGQIASDNGRSILPYLLTPENVPMPHPLQQSAARLLNTFASLQCGRDYLSMDSSIVRVIFNCLNDNYHDGIDSLTYDMTLSTLQKLSLRKQQRLYMIDSGLLEWLVYHLHNESNTMSFYRLKYATALLMNLSLHKQAQIRISTTASLLISTLIMLLAVDHPSVSPYVNGALNNFLVNDQINNEAKHVNLSSILEQLCKNKIGEMRKYLEHILKVHKRECTIDIEDETISDNDNEEFDVLENELEEDDPVKNHKAELYGEVLLSTCYMITPDLFQKESIVIDKVLAKSSDTKLLPVQSNKKHNQSCSNTSLTLLEHVPRSTWKEKREKSKDKLVNQNNSMLKLSKSKIVPNKKRTNNFDNTSQTIKLSSESNMICYKHTEKIVSDNVSNNLGENMTNLACVSKKHNTVNVQYAEEEKQNDKGLTNPNSKKMSTFKQNYLKKTVTDNLTVYLYENQTSKESSTMTISSSMTLESAQENKKELENFSSIASLNNINNDDDKLLDNATNAIKFKCYKEEEAFLAKPKISRTPPCLH</sequence>
<keyword evidence="16" id="KW-0175">Coiled coil</keyword>
<dbReference type="Pfam" id="PF23138">
    <property type="entry name" value="CTLH_Armc9"/>
    <property type="match status" value="1"/>
</dbReference>
<comment type="caution">
    <text evidence="19">The sequence shown here is derived from an EMBL/GenBank/DDBJ whole genome shotgun (WGS) entry which is preliminary data.</text>
</comment>
<dbReference type="FunFam" id="1.20.120.1750:FF:000004">
    <property type="entry name" value="RBR-type E3 ubiquitin transferase"/>
    <property type="match status" value="1"/>
</dbReference>
<keyword evidence="9 15" id="KW-0863">Zinc-finger</keyword>
<dbReference type="Gene3D" id="1.20.120.1750">
    <property type="match status" value="1"/>
</dbReference>
<keyword evidence="20" id="KW-1185">Reference proteome</keyword>
<keyword evidence="6" id="KW-0808">Transferase</keyword>
<dbReference type="PANTHER" id="PTHR14881">
    <property type="entry name" value="LISH DOMAIN-CONTAINING PROTEIN ARMC9"/>
    <property type="match status" value="1"/>
</dbReference>
<feature type="coiled-coil region" evidence="16">
    <location>
        <begin position="442"/>
        <end position="484"/>
    </location>
</feature>
<evidence type="ECO:0000256" key="6">
    <source>
        <dbReference type="ARBA" id="ARBA00022679"/>
    </source>
</evidence>
<keyword evidence="14" id="KW-0966">Cell projection</keyword>
<evidence type="ECO:0000313" key="19">
    <source>
        <dbReference type="EMBL" id="KAL2751696.1"/>
    </source>
</evidence>
<dbReference type="InterPro" id="IPR016024">
    <property type="entry name" value="ARM-type_fold"/>
</dbReference>
<dbReference type="Pfam" id="PF01485">
    <property type="entry name" value="IBR"/>
    <property type="match status" value="1"/>
</dbReference>
<dbReference type="Proteomes" id="UP001607303">
    <property type="component" value="Unassembled WGS sequence"/>
</dbReference>
<evidence type="ECO:0000256" key="3">
    <source>
        <dbReference type="ARBA" id="ARBA00004123"/>
    </source>
</evidence>
<evidence type="ECO:0000256" key="10">
    <source>
        <dbReference type="ARBA" id="ARBA00022786"/>
    </source>
</evidence>
<dbReference type="CDD" id="cd16773">
    <property type="entry name" value="RING-HC_RBR_TRIAD1"/>
    <property type="match status" value="1"/>
</dbReference>
<keyword evidence="12" id="KW-0862">Zinc</keyword>
<dbReference type="InterPro" id="IPR056327">
    <property type="entry name" value="ARMC9_CTLH-like_dom"/>
</dbReference>
<accession>A0ABD2D2Y0</accession>
<dbReference type="InterPro" id="IPR017907">
    <property type="entry name" value="Znf_RING_CS"/>
</dbReference>
<comment type="catalytic activity">
    <reaction evidence="1">
        <text>[E2 ubiquitin-conjugating enzyme]-S-ubiquitinyl-L-cysteine + [acceptor protein]-L-lysine = [E2 ubiquitin-conjugating enzyme]-L-cysteine + [acceptor protein]-N(6)-ubiquitinyl-L-lysine.</text>
        <dbReference type="EC" id="2.3.2.31"/>
    </reaction>
</comment>
<evidence type="ECO:0000256" key="12">
    <source>
        <dbReference type="ARBA" id="ARBA00022833"/>
    </source>
</evidence>
<dbReference type="InterPro" id="IPR002867">
    <property type="entry name" value="IBR_dom"/>
</dbReference>
<dbReference type="FunFam" id="3.30.40.10:FF:000019">
    <property type="entry name" value="RBR-type E3 ubiquitin transferase"/>
    <property type="match status" value="1"/>
</dbReference>
<dbReference type="PROSITE" id="PS50089">
    <property type="entry name" value="ZF_RING_2"/>
    <property type="match status" value="1"/>
</dbReference>
<keyword evidence="7" id="KW-0479">Metal-binding</keyword>
<reference evidence="19 20" key="1">
    <citation type="journal article" date="2024" name="Ann. Entomol. Soc. Am.">
        <title>Genomic analyses of the southern and eastern yellowjacket wasps (Hymenoptera: Vespidae) reveal evolutionary signatures of social life.</title>
        <authorList>
            <person name="Catto M.A."/>
            <person name="Caine P.B."/>
            <person name="Orr S.E."/>
            <person name="Hunt B.G."/>
            <person name="Goodisman M.A.D."/>
        </authorList>
    </citation>
    <scope>NUCLEOTIDE SEQUENCE [LARGE SCALE GENOMIC DNA]</scope>
    <source>
        <strain evidence="19">232</strain>
        <tissue evidence="19">Head and thorax</tissue>
    </source>
</reference>
<dbReference type="GO" id="GO:0030030">
    <property type="term" value="P:cell projection organization"/>
    <property type="evidence" value="ECO:0007669"/>
    <property type="project" value="UniProtKB-KW"/>
</dbReference>
<dbReference type="InterPro" id="IPR011989">
    <property type="entry name" value="ARM-like"/>
</dbReference>
<dbReference type="InterPro" id="IPR048959">
    <property type="entry name" value="ARMC9_ARM_dom"/>
</dbReference>
<keyword evidence="10" id="KW-0833">Ubl conjugation pathway</keyword>
<dbReference type="Gene3D" id="3.30.40.10">
    <property type="entry name" value="Zinc/RING finger domain, C3HC4 (zinc finger)"/>
    <property type="match status" value="1"/>
</dbReference>
<dbReference type="SMART" id="SM00647">
    <property type="entry name" value="IBR"/>
    <property type="match status" value="2"/>
</dbReference>
<dbReference type="InterPro" id="IPR044066">
    <property type="entry name" value="TRIAD_supradom"/>
</dbReference>
<evidence type="ECO:0000256" key="7">
    <source>
        <dbReference type="ARBA" id="ARBA00022723"/>
    </source>
</evidence>
<dbReference type="PROSITE" id="PS00518">
    <property type="entry name" value="ZF_RING_1"/>
    <property type="match status" value="1"/>
</dbReference>
<evidence type="ECO:0000259" key="17">
    <source>
        <dbReference type="PROSITE" id="PS50089"/>
    </source>
</evidence>
<comment type="similarity">
    <text evidence="4">Belongs to the RBR family. Ariadne subfamily.</text>
</comment>
<dbReference type="SUPFAM" id="SSF57850">
    <property type="entry name" value="RING/U-box"/>
    <property type="match status" value="3"/>
</dbReference>
<dbReference type="InterPro" id="IPR040369">
    <property type="entry name" value="ARMC9"/>
</dbReference>
<dbReference type="GO" id="GO:0005634">
    <property type="term" value="C:nucleus"/>
    <property type="evidence" value="ECO:0007669"/>
    <property type="project" value="UniProtKB-SubCell"/>
</dbReference>
<dbReference type="InterPro" id="IPR013083">
    <property type="entry name" value="Znf_RING/FYVE/PHD"/>
</dbReference>
<evidence type="ECO:0000256" key="1">
    <source>
        <dbReference type="ARBA" id="ARBA00001798"/>
    </source>
</evidence>
<name>A0ABD2D2Y0_VESMC</name>